<protein>
    <submittedName>
        <fullName evidence="2">SANT/Myb domain</fullName>
    </submittedName>
    <submittedName>
        <fullName evidence="3">SANT/Myb_domain</fullName>
    </submittedName>
</protein>
<feature type="domain" description="SANT" evidence="1">
    <location>
        <begin position="1"/>
        <end position="49"/>
    </location>
</feature>
<gene>
    <name evidence="2" type="ORF">HINF_LOCUS27637</name>
    <name evidence="3" type="ORF">HINF_LOCUS43895</name>
</gene>
<dbReference type="InterPro" id="IPR001005">
    <property type="entry name" value="SANT/Myb"/>
</dbReference>
<accession>A0AA86PS32</accession>
<evidence type="ECO:0000313" key="2">
    <source>
        <dbReference type="EMBL" id="CAI9939992.1"/>
    </source>
</evidence>
<evidence type="ECO:0000259" key="1">
    <source>
        <dbReference type="PROSITE" id="PS51293"/>
    </source>
</evidence>
<evidence type="ECO:0000313" key="3">
    <source>
        <dbReference type="EMBL" id="CAL6050449.1"/>
    </source>
</evidence>
<keyword evidence="4" id="KW-1185">Reference proteome</keyword>
<evidence type="ECO:0000313" key="4">
    <source>
        <dbReference type="Proteomes" id="UP001642409"/>
    </source>
</evidence>
<reference evidence="2" key="1">
    <citation type="submission" date="2023-06" db="EMBL/GenBank/DDBJ databases">
        <authorList>
            <person name="Kurt Z."/>
        </authorList>
    </citation>
    <scope>NUCLEOTIDE SEQUENCE</scope>
</reference>
<dbReference type="InterPro" id="IPR017884">
    <property type="entry name" value="SANT_dom"/>
</dbReference>
<dbReference type="PROSITE" id="PS51293">
    <property type="entry name" value="SANT"/>
    <property type="match status" value="1"/>
</dbReference>
<dbReference type="SUPFAM" id="SSF46689">
    <property type="entry name" value="Homeodomain-like"/>
    <property type="match status" value="1"/>
</dbReference>
<dbReference type="InterPro" id="IPR009057">
    <property type="entry name" value="Homeodomain-like_sf"/>
</dbReference>
<dbReference type="AlphaFoldDB" id="A0AA86PS32"/>
<name>A0AA86PS32_9EUKA</name>
<reference evidence="3 4" key="2">
    <citation type="submission" date="2024-07" db="EMBL/GenBank/DDBJ databases">
        <authorList>
            <person name="Akdeniz Z."/>
        </authorList>
    </citation>
    <scope>NUCLEOTIDE SEQUENCE [LARGE SCALE GENOMIC DNA]</scope>
</reference>
<dbReference type="EMBL" id="CATOUU010000669">
    <property type="protein sequence ID" value="CAI9939992.1"/>
    <property type="molecule type" value="Genomic_DNA"/>
</dbReference>
<dbReference type="Proteomes" id="UP001642409">
    <property type="component" value="Unassembled WGS sequence"/>
</dbReference>
<dbReference type="Gene3D" id="1.10.10.60">
    <property type="entry name" value="Homeodomain-like"/>
    <property type="match status" value="1"/>
</dbReference>
<dbReference type="EMBL" id="CAXDID020000184">
    <property type="protein sequence ID" value="CAL6050449.1"/>
    <property type="molecule type" value="Genomic_DNA"/>
</dbReference>
<comment type="caution">
    <text evidence="2">The sequence shown here is derived from an EMBL/GenBank/DDBJ whole genome shotgun (WGS) entry which is preliminary data.</text>
</comment>
<organism evidence="2">
    <name type="scientific">Hexamita inflata</name>
    <dbReference type="NCBI Taxonomy" id="28002"/>
    <lineage>
        <taxon>Eukaryota</taxon>
        <taxon>Metamonada</taxon>
        <taxon>Diplomonadida</taxon>
        <taxon>Hexamitidae</taxon>
        <taxon>Hexamitinae</taxon>
        <taxon>Hexamita</taxon>
    </lineage>
</organism>
<dbReference type="CDD" id="cd00167">
    <property type="entry name" value="SANT"/>
    <property type="match status" value="1"/>
</dbReference>
<dbReference type="SMART" id="SM00717">
    <property type="entry name" value="SANT"/>
    <property type="match status" value="1"/>
</dbReference>
<proteinExistence type="predicted"/>
<sequence length="79" mass="9479">MPYWSESENAQFFKLLSAYGKDFQQIAECMNKSYTQVRSHFYNIQVKESKAAKEEPKGQRTLQRNQHLQLHFIVFDYVQ</sequence>
<dbReference type="Pfam" id="PF00249">
    <property type="entry name" value="Myb_DNA-binding"/>
    <property type="match status" value="1"/>
</dbReference>